<evidence type="ECO:0000313" key="2">
    <source>
        <dbReference type="EMBL" id="KAG9071834.1"/>
    </source>
</evidence>
<dbReference type="GO" id="GO:0005634">
    <property type="term" value="C:nucleus"/>
    <property type="evidence" value="ECO:0007669"/>
    <property type="project" value="TreeGrafter"/>
</dbReference>
<dbReference type="OrthoDB" id="3219396at2759"/>
<feature type="region of interest" description="Disordered" evidence="1">
    <location>
        <begin position="382"/>
        <end position="408"/>
    </location>
</feature>
<dbReference type="GO" id="GO:0043565">
    <property type="term" value="F:sequence-specific DNA binding"/>
    <property type="evidence" value="ECO:0007669"/>
    <property type="project" value="TreeGrafter"/>
</dbReference>
<organism evidence="2 3">
    <name type="scientific">Linnemannia hyalina</name>
    <dbReference type="NCBI Taxonomy" id="64524"/>
    <lineage>
        <taxon>Eukaryota</taxon>
        <taxon>Fungi</taxon>
        <taxon>Fungi incertae sedis</taxon>
        <taxon>Mucoromycota</taxon>
        <taxon>Mortierellomycotina</taxon>
        <taxon>Mortierellomycetes</taxon>
        <taxon>Mortierellales</taxon>
        <taxon>Mortierellaceae</taxon>
        <taxon>Linnemannia</taxon>
    </lineage>
</organism>
<dbReference type="PANTHER" id="PTHR14312:SF1">
    <property type="entry name" value="BASIC-LEUCINE ZIPPER TRANSCRIPTION FACTOR A"/>
    <property type="match status" value="1"/>
</dbReference>
<evidence type="ECO:0000313" key="3">
    <source>
        <dbReference type="Proteomes" id="UP000707451"/>
    </source>
</evidence>
<sequence>MSILELPDEILYHLLTNIAQSCKKLRNLTMDGPLRRHIILIRNPARLSVSLQSRPNRDTLVHQNILRGIHIRQHIQQGQYIGGASSVRSYHISCRLERQMVSIRIAKKLKARPDWTEMVERGLIPEEMFFGREEFEMKRRWKLYQQQQRNQRLQLQQRDEEMEEEKYGHYRKLPDLQQSGPMQVDGVHPFDVDDSSTDHQSHQSTQEYNSNSTTISPSPLPSSEGPTINRAQRQKKSISNALIPKLERLRKAINRDRLSRLVQRRPSPSELNQSPKTATVLHAYHLIAYASTSKELIPLTAQLSFLLKGERLGHWLYHQRPSLAVVMNERHMLRTEVRTAWMVCPGVSKKVRFYEGLIQERRHYEQQLQDFFFQHQQQQQHRQQQQQQQQLAHPQQQQRHELLPLAVS</sequence>
<feature type="compositionally biased region" description="Low complexity" evidence="1">
    <location>
        <begin position="382"/>
        <end position="397"/>
    </location>
</feature>
<dbReference type="GO" id="GO:0010468">
    <property type="term" value="P:regulation of gene expression"/>
    <property type="evidence" value="ECO:0007669"/>
    <property type="project" value="TreeGrafter"/>
</dbReference>
<dbReference type="PANTHER" id="PTHR14312">
    <property type="entry name" value="CREB/ATF BZIP TRANSCRIPTION FACTOR"/>
    <property type="match status" value="1"/>
</dbReference>
<accession>A0A9P7Y5E1</accession>
<dbReference type="Proteomes" id="UP000707451">
    <property type="component" value="Unassembled WGS sequence"/>
</dbReference>
<name>A0A9P7Y5E1_9FUNG</name>
<dbReference type="EMBL" id="JAHRHY010000002">
    <property type="protein sequence ID" value="KAG9071834.1"/>
    <property type="molecule type" value="Genomic_DNA"/>
</dbReference>
<feature type="compositionally biased region" description="Basic and acidic residues" evidence="1">
    <location>
        <begin position="188"/>
        <end position="201"/>
    </location>
</feature>
<comment type="caution">
    <text evidence="2">The sequence shown here is derived from an EMBL/GenBank/DDBJ whole genome shotgun (WGS) entry which is preliminary data.</text>
</comment>
<reference evidence="2" key="1">
    <citation type="submission" date="2021-06" db="EMBL/GenBank/DDBJ databases">
        <title>Genome Sequence of Mortierella hyaline Strain SCG-10, a Cold-Adapted, Nitrate-Reducing Fungus Isolated from Soil in Minnesota, USA.</title>
        <authorList>
            <person name="Aldossari N."/>
        </authorList>
    </citation>
    <scope>NUCLEOTIDE SEQUENCE</scope>
    <source>
        <strain evidence="2">SCG-10</strain>
    </source>
</reference>
<feature type="region of interest" description="Disordered" evidence="1">
    <location>
        <begin position="151"/>
        <end position="241"/>
    </location>
</feature>
<feature type="compositionally biased region" description="Low complexity" evidence="1">
    <location>
        <begin position="202"/>
        <end position="223"/>
    </location>
</feature>
<protein>
    <submittedName>
        <fullName evidence="2">Uncharacterized protein</fullName>
    </submittedName>
</protein>
<keyword evidence="3" id="KW-1185">Reference proteome</keyword>
<gene>
    <name evidence="2" type="ORF">KI688_006050</name>
</gene>
<evidence type="ECO:0000256" key="1">
    <source>
        <dbReference type="SAM" id="MobiDB-lite"/>
    </source>
</evidence>
<feature type="compositionally biased region" description="Basic and acidic residues" evidence="1">
    <location>
        <begin position="165"/>
        <end position="174"/>
    </location>
</feature>
<proteinExistence type="predicted"/>
<dbReference type="AlphaFoldDB" id="A0A9P7Y5E1"/>